<sequence>MTLPAAERKSALRRQIRAARAALTAQDRARASEGLAASVRRARALAGAGDTTLAFLPHASEPPVMAALEELHATGSRVLVPRVLPERRLEWVLWQPGEPLVRSPHVPLDEPSGPAASDLRPSLVLVPALGIGENGVRLGQGGGFYDTFLASLPASDSVLVAAVVYDDELALPDAPAEPWDAVLEWAVTPGGLWRRRPPQAAETRVAPGRCPRSTRWRLA</sequence>
<comment type="caution">
    <text evidence="7">The sequence shown here is derived from an EMBL/GenBank/DDBJ whole genome shotgun (WGS) entry which is preliminary data.</text>
</comment>
<feature type="binding site" evidence="4">
    <location>
        <position position="61"/>
    </location>
    <ligand>
        <name>substrate</name>
    </ligand>
</feature>
<keyword evidence="3 4" id="KW-0067">ATP-binding</keyword>
<gene>
    <name evidence="7" type="ORF">J2S35_001517</name>
</gene>
<keyword evidence="5" id="KW-0479">Metal-binding</keyword>
<feature type="binding site" evidence="4">
    <location>
        <begin position="9"/>
        <end position="13"/>
    </location>
    <ligand>
        <name>ATP</name>
        <dbReference type="ChEBI" id="CHEBI:30616"/>
    </ligand>
</feature>
<dbReference type="GO" id="GO:0035999">
    <property type="term" value="P:tetrahydrofolate interconversion"/>
    <property type="evidence" value="ECO:0007669"/>
    <property type="project" value="TreeGrafter"/>
</dbReference>
<dbReference type="EMBL" id="JAVDUI010000001">
    <property type="protein sequence ID" value="MDR6892577.1"/>
    <property type="molecule type" value="Genomic_DNA"/>
</dbReference>
<dbReference type="InterPro" id="IPR002698">
    <property type="entry name" value="FTHF_cligase"/>
</dbReference>
<evidence type="ECO:0000256" key="5">
    <source>
        <dbReference type="RuleBase" id="RU361279"/>
    </source>
</evidence>
<dbReference type="InterPro" id="IPR037171">
    <property type="entry name" value="NagB/RpiA_transferase-like"/>
</dbReference>
<feature type="region of interest" description="Disordered" evidence="6">
    <location>
        <begin position="198"/>
        <end position="219"/>
    </location>
</feature>
<dbReference type="RefSeq" id="WP_309851816.1">
    <property type="nucleotide sequence ID" value="NZ_BAAAIU010000020.1"/>
</dbReference>
<dbReference type="Proteomes" id="UP001247307">
    <property type="component" value="Unassembled WGS sequence"/>
</dbReference>
<comment type="cofactor">
    <cofactor evidence="5">
        <name>Mg(2+)</name>
        <dbReference type="ChEBI" id="CHEBI:18420"/>
    </cofactor>
</comment>
<dbReference type="PIRSF" id="PIRSF006806">
    <property type="entry name" value="FTHF_cligase"/>
    <property type="match status" value="1"/>
</dbReference>
<evidence type="ECO:0000256" key="3">
    <source>
        <dbReference type="ARBA" id="ARBA00022840"/>
    </source>
</evidence>
<dbReference type="GO" id="GO:0009396">
    <property type="term" value="P:folic acid-containing compound biosynthetic process"/>
    <property type="evidence" value="ECO:0007669"/>
    <property type="project" value="TreeGrafter"/>
</dbReference>
<dbReference type="NCBIfam" id="TIGR02727">
    <property type="entry name" value="MTHFS_bact"/>
    <property type="match status" value="1"/>
</dbReference>
<evidence type="ECO:0000256" key="6">
    <source>
        <dbReference type="SAM" id="MobiDB-lite"/>
    </source>
</evidence>
<dbReference type="Gene3D" id="3.40.50.10420">
    <property type="entry name" value="NagB/RpiA/CoA transferase-like"/>
    <property type="match status" value="1"/>
</dbReference>
<dbReference type="GO" id="GO:0030272">
    <property type="term" value="F:5-formyltetrahydrofolate cyclo-ligase activity"/>
    <property type="evidence" value="ECO:0007669"/>
    <property type="project" value="UniProtKB-EC"/>
</dbReference>
<proteinExistence type="inferred from homology"/>
<dbReference type="SUPFAM" id="SSF100950">
    <property type="entry name" value="NagB/RpiA/CoA transferase-like"/>
    <property type="match status" value="1"/>
</dbReference>
<evidence type="ECO:0000313" key="8">
    <source>
        <dbReference type="Proteomes" id="UP001247307"/>
    </source>
</evidence>
<dbReference type="GO" id="GO:0005524">
    <property type="term" value="F:ATP binding"/>
    <property type="evidence" value="ECO:0007669"/>
    <property type="project" value="UniProtKB-KW"/>
</dbReference>
<comment type="similarity">
    <text evidence="1 5">Belongs to the 5-formyltetrahydrofolate cyclo-ligase family.</text>
</comment>
<evidence type="ECO:0000256" key="1">
    <source>
        <dbReference type="ARBA" id="ARBA00010638"/>
    </source>
</evidence>
<name>A0AAE3YH18_9MICC</name>
<dbReference type="InterPro" id="IPR024185">
    <property type="entry name" value="FTHF_cligase-like_sf"/>
</dbReference>
<comment type="catalytic activity">
    <reaction evidence="5">
        <text>(6S)-5-formyl-5,6,7,8-tetrahydrofolate + ATP = (6R)-5,10-methenyltetrahydrofolate + ADP + phosphate</text>
        <dbReference type="Rhea" id="RHEA:10488"/>
        <dbReference type="ChEBI" id="CHEBI:30616"/>
        <dbReference type="ChEBI" id="CHEBI:43474"/>
        <dbReference type="ChEBI" id="CHEBI:57455"/>
        <dbReference type="ChEBI" id="CHEBI:57457"/>
        <dbReference type="ChEBI" id="CHEBI:456216"/>
        <dbReference type="EC" id="6.3.3.2"/>
    </reaction>
</comment>
<reference evidence="7" key="1">
    <citation type="submission" date="2023-07" db="EMBL/GenBank/DDBJ databases">
        <title>Sequencing the genomes of 1000 actinobacteria strains.</title>
        <authorList>
            <person name="Klenk H.-P."/>
        </authorList>
    </citation>
    <scope>NUCLEOTIDE SEQUENCE</scope>
    <source>
        <strain evidence="7">DSM 13988</strain>
    </source>
</reference>
<keyword evidence="2 4" id="KW-0547">Nucleotide-binding</keyword>
<evidence type="ECO:0000313" key="7">
    <source>
        <dbReference type="EMBL" id="MDR6892577.1"/>
    </source>
</evidence>
<feature type="binding site" evidence="4">
    <location>
        <begin position="137"/>
        <end position="145"/>
    </location>
    <ligand>
        <name>ATP</name>
        <dbReference type="ChEBI" id="CHEBI:30616"/>
    </ligand>
</feature>
<keyword evidence="7" id="KW-0436">Ligase</keyword>
<keyword evidence="8" id="KW-1185">Reference proteome</keyword>
<keyword evidence="5" id="KW-0460">Magnesium</keyword>
<organism evidence="7 8">
    <name type="scientific">Falsarthrobacter nasiphocae</name>
    <dbReference type="NCBI Taxonomy" id="189863"/>
    <lineage>
        <taxon>Bacteria</taxon>
        <taxon>Bacillati</taxon>
        <taxon>Actinomycetota</taxon>
        <taxon>Actinomycetes</taxon>
        <taxon>Micrococcales</taxon>
        <taxon>Micrococcaceae</taxon>
        <taxon>Falsarthrobacter</taxon>
    </lineage>
</organism>
<evidence type="ECO:0000256" key="2">
    <source>
        <dbReference type="ARBA" id="ARBA00022741"/>
    </source>
</evidence>
<evidence type="ECO:0000256" key="4">
    <source>
        <dbReference type="PIRSR" id="PIRSR006806-1"/>
    </source>
</evidence>
<dbReference type="GO" id="GO:0046872">
    <property type="term" value="F:metal ion binding"/>
    <property type="evidence" value="ECO:0007669"/>
    <property type="project" value="UniProtKB-KW"/>
</dbReference>
<dbReference type="AlphaFoldDB" id="A0AAE3YH18"/>
<feature type="binding site" evidence="4">
    <location>
        <position position="56"/>
    </location>
    <ligand>
        <name>substrate</name>
    </ligand>
</feature>
<dbReference type="PANTHER" id="PTHR23407">
    <property type="entry name" value="ATPASE INHIBITOR/5-FORMYLTETRAHYDROFOLATE CYCLO-LIGASE"/>
    <property type="match status" value="1"/>
</dbReference>
<dbReference type="Pfam" id="PF01812">
    <property type="entry name" value="5-FTHF_cyc-lig"/>
    <property type="match status" value="1"/>
</dbReference>
<dbReference type="PANTHER" id="PTHR23407:SF1">
    <property type="entry name" value="5-FORMYLTETRAHYDROFOLATE CYCLO-LIGASE"/>
    <property type="match status" value="1"/>
</dbReference>
<protein>
    <recommendedName>
        <fullName evidence="5">5-formyltetrahydrofolate cyclo-ligase</fullName>
        <ecNumber evidence="5">6.3.3.2</ecNumber>
    </recommendedName>
</protein>
<dbReference type="EC" id="6.3.3.2" evidence="5"/>
<accession>A0AAE3YH18</accession>